<keyword evidence="2" id="KW-0812">Transmembrane</keyword>
<protein>
    <submittedName>
        <fullName evidence="3">Uncharacterized protein</fullName>
    </submittedName>
</protein>
<dbReference type="AlphaFoldDB" id="A0A2H1L4H4"/>
<evidence type="ECO:0000313" key="4">
    <source>
        <dbReference type="Proteomes" id="UP000234462"/>
    </source>
</evidence>
<dbReference type="RefSeq" id="WP_246076124.1">
    <property type="nucleotide sequence ID" value="NZ_FXZM01000005.1"/>
</dbReference>
<name>A0A2H1L4H4_9MICO</name>
<organism evidence="3 4">
    <name type="scientific">Brevibacterium jeotgali</name>
    <dbReference type="NCBI Taxonomy" id="1262550"/>
    <lineage>
        <taxon>Bacteria</taxon>
        <taxon>Bacillati</taxon>
        <taxon>Actinomycetota</taxon>
        <taxon>Actinomycetes</taxon>
        <taxon>Micrococcales</taxon>
        <taxon>Brevibacteriaceae</taxon>
        <taxon>Brevibacterium</taxon>
    </lineage>
</organism>
<sequence length="216" mass="21463">MHPAGPHGRAPGTRMRGIGRLLFWIGGILTIVCVAGGVILAVSGFTRVAESAAISHPVDGPTDIDLEAGEQMMYYVPGVVDPSTAGSGNGSGYGSDDDSDPPDYVPAGAADCSATGPSVVDIRPGGTKHTTSSGGETRVSDGGFTAEDPGTYTVTCSPDAGVDVTLGPPTDVGGILSGIGGVLAAVFGALGFGAVTLLGLVLWLVGRDAMKRHGAL</sequence>
<evidence type="ECO:0000313" key="3">
    <source>
        <dbReference type="EMBL" id="SMY11769.1"/>
    </source>
</evidence>
<reference evidence="4" key="1">
    <citation type="submission" date="2017-03" db="EMBL/GenBank/DDBJ databases">
        <authorList>
            <person name="Monnet C."/>
        </authorList>
    </citation>
    <scope>NUCLEOTIDE SEQUENCE [LARGE SCALE GENOMIC DNA]</scope>
    <source>
        <strain evidence="4">SJ5-8</strain>
    </source>
</reference>
<evidence type="ECO:0000256" key="2">
    <source>
        <dbReference type="SAM" id="Phobius"/>
    </source>
</evidence>
<gene>
    <name evidence="3" type="ORF">BJEO58_01357</name>
</gene>
<feature type="region of interest" description="Disordered" evidence="1">
    <location>
        <begin position="85"/>
        <end position="146"/>
    </location>
</feature>
<feature type="transmembrane region" description="Helical" evidence="2">
    <location>
        <begin position="21"/>
        <end position="42"/>
    </location>
</feature>
<feature type="transmembrane region" description="Helical" evidence="2">
    <location>
        <begin position="175"/>
        <end position="205"/>
    </location>
</feature>
<dbReference type="EMBL" id="FXZM01000005">
    <property type="protein sequence ID" value="SMY11769.1"/>
    <property type="molecule type" value="Genomic_DNA"/>
</dbReference>
<proteinExistence type="predicted"/>
<accession>A0A2H1L4H4</accession>
<keyword evidence="2" id="KW-0472">Membrane</keyword>
<keyword evidence="4" id="KW-1185">Reference proteome</keyword>
<evidence type="ECO:0000256" key="1">
    <source>
        <dbReference type="SAM" id="MobiDB-lite"/>
    </source>
</evidence>
<dbReference type="Proteomes" id="UP000234462">
    <property type="component" value="Unassembled WGS sequence"/>
</dbReference>
<keyword evidence="2" id="KW-1133">Transmembrane helix</keyword>